<dbReference type="InterPro" id="IPR044524">
    <property type="entry name" value="Isoase_HisA-like"/>
</dbReference>
<dbReference type="Proteomes" id="UP000176501">
    <property type="component" value="Unassembled WGS sequence"/>
</dbReference>
<dbReference type="SUPFAM" id="SSF51366">
    <property type="entry name" value="Ribulose-phoshate binding barrel"/>
    <property type="match status" value="1"/>
</dbReference>
<evidence type="ECO:0000313" key="11">
    <source>
        <dbReference type="EMBL" id="OGL98280.1"/>
    </source>
</evidence>
<keyword evidence="6 9" id="KW-0028">Amino-acid biosynthesis</keyword>
<feature type="active site" description="Proton donor" evidence="9">
    <location>
        <position position="129"/>
    </location>
</feature>
<dbReference type="HAMAP" id="MF_01014">
    <property type="entry name" value="HisA"/>
    <property type="match status" value="1"/>
</dbReference>
<comment type="catalytic activity">
    <reaction evidence="1 9">
        <text>1-(5-phospho-beta-D-ribosyl)-5-[(5-phospho-beta-D-ribosylamino)methylideneamino]imidazole-4-carboxamide = 5-[(5-phospho-1-deoxy-D-ribulos-1-ylimino)methylamino]-1-(5-phospho-beta-D-ribosyl)imidazole-4-carboxamide</text>
        <dbReference type="Rhea" id="RHEA:15469"/>
        <dbReference type="ChEBI" id="CHEBI:58435"/>
        <dbReference type="ChEBI" id="CHEBI:58525"/>
        <dbReference type="EC" id="5.3.1.16"/>
    </reaction>
</comment>
<evidence type="ECO:0000256" key="4">
    <source>
        <dbReference type="ARBA" id="ARBA00009667"/>
    </source>
</evidence>
<dbReference type="GO" id="GO:0003949">
    <property type="term" value="F:1-(5-phosphoribosyl)-5-[(5-phosphoribosylamino)methylideneamino]imidazole-4-carboxamide isomerase activity"/>
    <property type="evidence" value="ECO:0007669"/>
    <property type="project" value="UniProtKB-UniRule"/>
</dbReference>
<dbReference type="CDD" id="cd04732">
    <property type="entry name" value="HisA"/>
    <property type="match status" value="1"/>
</dbReference>
<dbReference type="PANTHER" id="PTHR43090:SF2">
    <property type="entry name" value="1-(5-PHOSPHORIBOSYL)-5-[(5-PHOSPHORIBOSYLAMINO)METHYLIDENEAMINO] IMIDAZOLE-4-CARBOXAMIDE ISOMERASE"/>
    <property type="match status" value="1"/>
</dbReference>
<dbReference type="InterPro" id="IPR013785">
    <property type="entry name" value="Aldolase_TIM"/>
</dbReference>
<comment type="subcellular location">
    <subcellularLocation>
        <location evidence="2 9">Cytoplasm</location>
    </subcellularLocation>
</comment>
<feature type="active site" description="Proton acceptor" evidence="9">
    <location>
        <position position="8"/>
    </location>
</feature>
<evidence type="ECO:0000256" key="9">
    <source>
        <dbReference type="HAMAP-Rule" id="MF_01014"/>
    </source>
</evidence>
<evidence type="ECO:0000256" key="7">
    <source>
        <dbReference type="ARBA" id="ARBA00023102"/>
    </source>
</evidence>
<protein>
    <recommendedName>
        <fullName evidence="9">1-(5-phosphoribosyl)-5-[(5-phosphoribosylamino)methylideneamino] imidazole-4-carboxamide isomerase</fullName>
        <ecNumber evidence="9">5.3.1.16</ecNumber>
    </recommendedName>
    <alternativeName>
        <fullName evidence="9">Phosphoribosylformimino-5-aminoimidazole carboxamide ribotide isomerase</fullName>
    </alternativeName>
</protein>
<keyword evidence="8 9" id="KW-0413">Isomerase</keyword>
<dbReference type="InterPro" id="IPR006062">
    <property type="entry name" value="His_biosynth"/>
</dbReference>
<keyword evidence="7 9" id="KW-0368">Histidine biosynthesis</keyword>
<evidence type="ECO:0000313" key="12">
    <source>
        <dbReference type="Proteomes" id="UP000176501"/>
    </source>
</evidence>
<comment type="caution">
    <text evidence="11">The sequence shown here is derived from an EMBL/GenBank/DDBJ whole genome shotgun (WGS) entry which is preliminary data.</text>
</comment>
<comment type="similarity">
    <text evidence="4 9 10">Belongs to the HisA/HisF family.</text>
</comment>
<dbReference type="GO" id="GO:0000162">
    <property type="term" value="P:L-tryptophan biosynthetic process"/>
    <property type="evidence" value="ECO:0007669"/>
    <property type="project" value="TreeGrafter"/>
</dbReference>
<evidence type="ECO:0000256" key="1">
    <source>
        <dbReference type="ARBA" id="ARBA00000901"/>
    </source>
</evidence>
<evidence type="ECO:0000256" key="2">
    <source>
        <dbReference type="ARBA" id="ARBA00004496"/>
    </source>
</evidence>
<dbReference type="GO" id="GO:0005737">
    <property type="term" value="C:cytoplasm"/>
    <property type="evidence" value="ECO:0007669"/>
    <property type="project" value="UniProtKB-SubCell"/>
</dbReference>
<gene>
    <name evidence="9" type="primary">hisA</name>
    <name evidence="11" type="ORF">A2304_00200</name>
</gene>
<dbReference type="GO" id="GO:0000105">
    <property type="term" value="P:L-histidine biosynthetic process"/>
    <property type="evidence" value="ECO:0007669"/>
    <property type="project" value="UniProtKB-UniRule"/>
</dbReference>
<evidence type="ECO:0000256" key="3">
    <source>
        <dbReference type="ARBA" id="ARBA00005133"/>
    </source>
</evidence>
<dbReference type="InterPro" id="IPR011060">
    <property type="entry name" value="RibuloseP-bd_barrel"/>
</dbReference>
<dbReference type="FunFam" id="3.20.20.70:FF:000009">
    <property type="entry name" value="1-(5-phosphoribosyl)-5-[(5-phosphoribosylamino)methylideneamino] imidazole-4-carboxamide isomerase"/>
    <property type="match status" value="1"/>
</dbReference>
<organism evidence="11 12">
    <name type="scientific">Candidatus Uhrbacteria bacterium RIFOXYB2_FULL_57_15</name>
    <dbReference type="NCBI Taxonomy" id="1802422"/>
    <lineage>
        <taxon>Bacteria</taxon>
        <taxon>Candidatus Uhriibacteriota</taxon>
    </lineage>
</organism>
<dbReference type="InterPro" id="IPR023016">
    <property type="entry name" value="HisA/PriA"/>
</dbReference>
<dbReference type="AlphaFoldDB" id="A0A1F7W691"/>
<sequence length="240" mass="26444">MRVLPAIDLMNGDIVRLTQGDFSRKSRYSVSPVEAVQRWKEVGFSMVHIVSLDGAKDGTSLYQDIFPAIVREGVDIQFGGGIRSVEQIGRYFELGVRRVIVGTHAVSSDSFWGEAVERFGSDRLVLALDIKDGFVATNGWAVTSDQTFGQAIERIGIDLVKHVLVTDIRRDGGLSGIDVGFYRDLLEAYPGLNMIPAGGVTGAEDLERLEEIGVREVVVGKALYERPEIIDVIRRNNYLG</sequence>
<dbReference type="UniPathway" id="UPA00031">
    <property type="reaction ID" value="UER00009"/>
</dbReference>
<name>A0A1F7W691_9BACT</name>
<proteinExistence type="inferred from homology"/>
<dbReference type="EMBL" id="MGFE01000021">
    <property type="protein sequence ID" value="OGL98280.1"/>
    <property type="molecule type" value="Genomic_DNA"/>
</dbReference>
<evidence type="ECO:0000256" key="10">
    <source>
        <dbReference type="RuleBase" id="RU003657"/>
    </source>
</evidence>
<dbReference type="Gene3D" id="3.20.20.70">
    <property type="entry name" value="Aldolase class I"/>
    <property type="match status" value="1"/>
</dbReference>
<evidence type="ECO:0000256" key="8">
    <source>
        <dbReference type="ARBA" id="ARBA00023235"/>
    </source>
</evidence>
<keyword evidence="5 9" id="KW-0963">Cytoplasm</keyword>
<accession>A0A1F7W691</accession>
<evidence type="ECO:0000256" key="6">
    <source>
        <dbReference type="ARBA" id="ARBA00022605"/>
    </source>
</evidence>
<reference evidence="11 12" key="1">
    <citation type="journal article" date="2016" name="Nat. Commun.">
        <title>Thousands of microbial genomes shed light on interconnected biogeochemical processes in an aquifer system.</title>
        <authorList>
            <person name="Anantharaman K."/>
            <person name="Brown C.T."/>
            <person name="Hug L.A."/>
            <person name="Sharon I."/>
            <person name="Castelle C.J."/>
            <person name="Probst A.J."/>
            <person name="Thomas B.C."/>
            <person name="Singh A."/>
            <person name="Wilkins M.J."/>
            <person name="Karaoz U."/>
            <person name="Brodie E.L."/>
            <person name="Williams K.H."/>
            <person name="Hubbard S.S."/>
            <person name="Banfield J.F."/>
        </authorList>
    </citation>
    <scope>NUCLEOTIDE SEQUENCE [LARGE SCALE GENOMIC DNA]</scope>
</reference>
<dbReference type="EC" id="5.3.1.16" evidence="9"/>
<evidence type="ECO:0000256" key="5">
    <source>
        <dbReference type="ARBA" id="ARBA00022490"/>
    </source>
</evidence>
<dbReference type="PANTHER" id="PTHR43090">
    <property type="entry name" value="1-(5-PHOSPHORIBOSYL)-5-[(5-PHOSPHORIBOSYLAMINO)METHYLIDENEAMINO] IMIDAZOLE-4-CARBOXAMIDE ISOMERASE"/>
    <property type="match status" value="1"/>
</dbReference>
<dbReference type="Pfam" id="PF00977">
    <property type="entry name" value="His_biosynth"/>
    <property type="match status" value="1"/>
</dbReference>
<comment type="pathway">
    <text evidence="3 9">Amino-acid biosynthesis; L-histidine biosynthesis; L-histidine from 5-phospho-alpha-D-ribose 1-diphosphate: step 4/9.</text>
</comment>